<reference evidence="1 2" key="1">
    <citation type="submission" date="2018-08" db="EMBL/GenBank/DDBJ databases">
        <title>A genome reference for cultivated species of the human gut microbiota.</title>
        <authorList>
            <person name="Zou Y."/>
            <person name="Xue W."/>
            <person name="Luo G."/>
        </authorList>
    </citation>
    <scope>NUCLEOTIDE SEQUENCE [LARGE SCALE GENOMIC DNA]</scope>
    <source>
        <strain evidence="1 2">AF14-6AC</strain>
    </source>
</reference>
<evidence type="ECO:0000313" key="1">
    <source>
        <dbReference type="EMBL" id="RGV15951.1"/>
    </source>
</evidence>
<accession>A0A412W097</accession>
<dbReference type="GeneID" id="61276113"/>
<protein>
    <submittedName>
        <fullName evidence="1">Uncharacterized protein</fullName>
    </submittedName>
</protein>
<organism evidence="1 2">
    <name type="scientific">Odoribacter splanchnicus</name>
    <dbReference type="NCBI Taxonomy" id="28118"/>
    <lineage>
        <taxon>Bacteria</taxon>
        <taxon>Pseudomonadati</taxon>
        <taxon>Bacteroidota</taxon>
        <taxon>Bacteroidia</taxon>
        <taxon>Bacteroidales</taxon>
        <taxon>Odoribacteraceae</taxon>
        <taxon>Odoribacter</taxon>
    </lineage>
</organism>
<gene>
    <name evidence="1" type="ORF">DWW24_21675</name>
</gene>
<proteinExistence type="predicted"/>
<dbReference type="RefSeq" id="WP_041556904.1">
    <property type="nucleotide sequence ID" value="NZ_BAABYK010000001.1"/>
</dbReference>
<name>A0A412W097_9BACT</name>
<comment type="caution">
    <text evidence="1">The sequence shown here is derived from an EMBL/GenBank/DDBJ whole genome shotgun (WGS) entry which is preliminary data.</text>
</comment>
<evidence type="ECO:0000313" key="2">
    <source>
        <dbReference type="Proteomes" id="UP000283426"/>
    </source>
</evidence>
<dbReference type="EMBL" id="QRYW01000080">
    <property type="protein sequence ID" value="RGV15951.1"/>
    <property type="molecule type" value="Genomic_DNA"/>
</dbReference>
<sequence>MALSFLGTPGRDTLGRTFPSFDNFVHERTLIHRRLIVAYRSSGETDIFVITLVPSSDARGNIGKSLETFHYLGSGD</sequence>
<dbReference type="AlphaFoldDB" id="A0A412W097"/>
<dbReference type="Proteomes" id="UP000283426">
    <property type="component" value="Unassembled WGS sequence"/>
</dbReference>